<organism evidence="2 3">
    <name type="scientific">Rattus norvegicus</name>
    <name type="common">Rat</name>
    <dbReference type="NCBI Taxonomy" id="10116"/>
    <lineage>
        <taxon>Eukaryota</taxon>
        <taxon>Metazoa</taxon>
        <taxon>Chordata</taxon>
        <taxon>Craniata</taxon>
        <taxon>Vertebrata</taxon>
        <taxon>Euteleostomi</taxon>
        <taxon>Mammalia</taxon>
        <taxon>Eutheria</taxon>
        <taxon>Euarchontoglires</taxon>
        <taxon>Glires</taxon>
        <taxon>Rodentia</taxon>
        <taxon>Myomorpha</taxon>
        <taxon>Muroidea</taxon>
        <taxon>Muridae</taxon>
        <taxon>Murinae</taxon>
        <taxon>Rattus</taxon>
    </lineage>
</organism>
<sequence>MPVFCSAEDEPIRAFMLLSQRSTHCSTPHFSFCD</sequence>
<proteinExistence type="predicted"/>
<reference evidence="2" key="1">
    <citation type="journal article" date="2005" name="Genome Res.">
        <title>Gene and alternative splicing annotation with AIR.</title>
        <authorList>
            <person name="Florea L."/>
            <person name="Di Francesco V."/>
            <person name="Miller J."/>
            <person name="Turner R."/>
            <person name="Yao A."/>
            <person name="Harris M."/>
            <person name="Walenz B."/>
            <person name="Mobarry C."/>
            <person name="Merkulov G.V."/>
            <person name="Charlab R."/>
            <person name="Dew I."/>
            <person name="Deng Z."/>
            <person name="Istrail S."/>
            <person name="Li P."/>
            <person name="Sutton G."/>
        </authorList>
    </citation>
    <scope>NUCLEOTIDE SEQUENCE</scope>
    <source>
        <strain evidence="2">BN</strain>
    </source>
</reference>
<dbReference type="EMBL" id="CH474029">
    <property type="protein sequence ID" value="EDL89364.1"/>
    <property type="molecule type" value="Genomic_DNA"/>
</dbReference>
<dbReference type="EMBL" id="CH474029">
    <property type="protein sequence ID" value="EDL89365.1"/>
    <property type="molecule type" value="Genomic_DNA"/>
</dbReference>
<reference evidence="2" key="2">
    <citation type="submission" date="2005-07" db="EMBL/GenBank/DDBJ databases">
        <authorList>
            <person name="Mural R.J."/>
            <person name="Li P.W."/>
            <person name="Adams M.D."/>
            <person name="Amanatides P.G."/>
            <person name="Baden-Tillson H."/>
            <person name="Barnstead M."/>
            <person name="Chin S.H."/>
            <person name="Dew I."/>
            <person name="Evans C.A."/>
            <person name="Ferriera S."/>
            <person name="Flanigan M."/>
            <person name="Fosler C."/>
            <person name="Glodek A."/>
            <person name="Gu Z."/>
            <person name="Holt R.A."/>
            <person name="Jennings D."/>
            <person name="Kraft C.L."/>
            <person name="Lu F."/>
            <person name="Nguyen T."/>
            <person name="Nusskern D.R."/>
            <person name="Pfannkoch C.M."/>
            <person name="Sitter C."/>
            <person name="Sutton G.G."/>
            <person name="Venter J.C."/>
            <person name="Wang Z."/>
            <person name="Woodage T."/>
            <person name="Zheng X.H."/>
            <person name="Zhong F."/>
        </authorList>
    </citation>
    <scope>NUCLEOTIDE SEQUENCE</scope>
    <source>
        <strain evidence="2">BN</strain>
        <strain evidence="3">BN, Sprague-Dawley</strain>
    </source>
</reference>
<protein>
    <submittedName>
        <fullName evidence="2">RCG29245, isoform CRA_a</fullName>
    </submittedName>
</protein>
<name>A6K8U5_RAT</name>
<evidence type="ECO:0000313" key="2">
    <source>
        <dbReference type="EMBL" id="EDL89365.1"/>
    </source>
</evidence>
<dbReference type="AlphaFoldDB" id="A6K8U5"/>
<dbReference type="Proteomes" id="UP000234681">
    <property type="component" value="Chromosome 7"/>
</dbReference>
<evidence type="ECO:0000313" key="1">
    <source>
        <dbReference type="EMBL" id="EDL89364.1"/>
    </source>
</evidence>
<evidence type="ECO:0000313" key="3">
    <source>
        <dbReference type="Proteomes" id="UP000234681"/>
    </source>
</evidence>
<accession>A6K8U5</accession>
<reference evidence="3" key="3">
    <citation type="submission" date="2005-09" db="EMBL/GenBank/DDBJ databases">
        <authorList>
            <person name="Mural R.J."/>
            <person name="Li P.W."/>
            <person name="Adams M.D."/>
            <person name="Amanatides P.G."/>
            <person name="Baden-Tillson H."/>
            <person name="Barnstead M."/>
            <person name="Chin S.H."/>
            <person name="Dew I."/>
            <person name="Evans C.A."/>
            <person name="Ferriera S."/>
            <person name="Flanigan M."/>
            <person name="Fosler C."/>
            <person name="Glodek A."/>
            <person name="Gu Z."/>
            <person name="Holt R.A."/>
            <person name="Jennings D."/>
            <person name="Kraft C.L."/>
            <person name="Lu F."/>
            <person name="Nguyen T."/>
            <person name="Nusskern D.R."/>
            <person name="Pfannkoch C.M."/>
            <person name="Sitter C."/>
            <person name="Sutton G.G."/>
            <person name="Venter J.C."/>
            <person name="Wang Z."/>
            <person name="Woodage T."/>
            <person name="Zheng X.H."/>
            <person name="Zhong F."/>
        </authorList>
    </citation>
    <scope>NUCLEOTIDE SEQUENCE [LARGE SCALE GENOMIC DNA]</scope>
    <source>
        <strain evidence="1">BN</strain>
        <strain evidence="3">BN, Sprague-Dawley</strain>
    </source>
</reference>
<gene>
    <name evidence="2" type="ORF">rCG_29245</name>
</gene>